<keyword evidence="9" id="KW-0648">Protein biosynthesis</keyword>
<proteinExistence type="inferred from homology"/>
<keyword evidence="5" id="KW-0963">Cytoplasm</keyword>
<comment type="subcellular location">
    <subcellularLocation>
        <location evidence="1">Cytoplasm</location>
    </subcellularLocation>
</comment>
<keyword evidence="10" id="KW-0030">Aminoacyl-tRNA synthetase</keyword>
<comment type="catalytic activity">
    <reaction evidence="12">
        <text>tRNA(Sec) + L-serine + ATP = L-seryl-tRNA(Sec) + AMP + diphosphate + H(+)</text>
        <dbReference type="Rhea" id="RHEA:42580"/>
        <dbReference type="Rhea" id="RHEA-COMP:9742"/>
        <dbReference type="Rhea" id="RHEA-COMP:10128"/>
        <dbReference type="ChEBI" id="CHEBI:15378"/>
        <dbReference type="ChEBI" id="CHEBI:30616"/>
        <dbReference type="ChEBI" id="CHEBI:33019"/>
        <dbReference type="ChEBI" id="CHEBI:33384"/>
        <dbReference type="ChEBI" id="CHEBI:78442"/>
        <dbReference type="ChEBI" id="CHEBI:78533"/>
        <dbReference type="ChEBI" id="CHEBI:456215"/>
        <dbReference type="EC" id="6.1.1.11"/>
    </reaction>
</comment>
<dbReference type="NCBIfam" id="TIGR00414">
    <property type="entry name" value="serS"/>
    <property type="match status" value="1"/>
</dbReference>
<dbReference type="InterPro" id="IPR042103">
    <property type="entry name" value="SerRS_1_N_sf"/>
</dbReference>
<dbReference type="EMBL" id="JBHUHY010000003">
    <property type="protein sequence ID" value="MFD2186016.1"/>
    <property type="molecule type" value="Genomic_DNA"/>
</dbReference>
<evidence type="ECO:0000256" key="5">
    <source>
        <dbReference type="ARBA" id="ARBA00022490"/>
    </source>
</evidence>
<evidence type="ECO:0000259" key="15">
    <source>
        <dbReference type="PROSITE" id="PS50862"/>
    </source>
</evidence>
<evidence type="ECO:0000256" key="1">
    <source>
        <dbReference type="ARBA" id="ARBA00004496"/>
    </source>
</evidence>
<evidence type="ECO:0000256" key="3">
    <source>
        <dbReference type="ARBA" id="ARBA00010728"/>
    </source>
</evidence>
<protein>
    <recommendedName>
        <fullName evidence="11 14">Serine--tRNA ligase</fullName>
        <ecNumber evidence="4 14">6.1.1.11</ecNumber>
    </recommendedName>
</protein>
<dbReference type="InterPro" id="IPR002317">
    <property type="entry name" value="Ser-tRNA-ligase_type_1"/>
</dbReference>
<evidence type="ECO:0000256" key="12">
    <source>
        <dbReference type="ARBA" id="ARBA00047929"/>
    </source>
</evidence>
<evidence type="ECO:0000256" key="7">
    <source>
        <dbReference type="ARBA" id="ARBA00022741"/>
    </source>
</evidence>
<sequence length="423" mass="47523">MLVVSKIIANKEAYIKALEKRNFDAAPILDKVITLDEDRRATQAQLDNILADSNTLSKEIGILFKNGEVQKANVLKEKTAQLKESSKELATKLTGLQTALIEVLYTIPNIPHDSVPDGQSDEDNEEVFKEGDIPKLEEGALPHWELAKKYDIIDFELGVKITGAGFPVYKGKGARLQRALISYFLDKNTEGGYKEYQVPHLVNEVSGYGTGQLPDKEGQMYHVTGDDLYLIPTAEVPVTNMFRDDLLQESELPVCCTGYTPCFRREAGSYGAHVRGLNRLHQFDKVEIVRIEKPENSYKALDGMVEHVKNILRELKLPYRILRLCGGDIGFTAALTYDFEVFSTAQDRWLEISSVSNFESYQANRLKLRFKDKNGKNQLAHTLNGSSLALPRVLAGILENYQTPKGIKIPEVLVPYCGFEYID</sequence>
<evidence type="ECO:0000256" key="2">
    <source>
        <dbReference type="ARBA" id="ARBA00005045"/>
    </source>
</evidence>
<dbReference type="SUPFAM" id="SSF46589">
    <property type="entry name" value="tRNA-binding arm"/>
    <property type="match status" value="1"/>
</dbReference>
<dbReference type="InterPro" id="IPR010978">
    <property type="entry name" value="tRNA-bd_arm"/>
</dbReference>
<dbReference type="GO" id="GO:0004828">
    <property type="term" value="F:serine-tRNA ligase activity"/>
    <property type="evidence" value="ECO:0007669"/>
    <property type="project" value="UniProtKB-EC"/>
</dbReference>
<reference evidence="17" key="1">
    <citation type="journal article" date="2019" name="Int. J. Syst. Evol. Microbiol.">
        <title>The Global Catalogue of Microorganisms (GCM) 10K type strain sequencing project: providing services to taxonomists for standard genome sequencing and annotation.</title>
        <authorList>
            <consortium name="The Broad Institute Genomics Platform"/>
            <consortium name="The Broad Institute Genome Sequencing Center for Infectious Disease"/>
            <person name="Wu L."/>
            <person name="Ma J."/>
        </authorList>
    </citation>
    <scope>NUCLEOTIDE SEQUENCE [LARGE SCALE GENOMIC DNA]</scope>
    <source>
        <strain evidence="17">DT92</strain>
    </source>
</reference>
<dbReference type="PANTHER" id="PTHR43697">
    <property type="entry name" value="SERYL-TRNA SYNTHETASE"/>
    <property type="match status" value="1"/>
</dbReference>
<dbReference type="Proteomes" id="UP001597344">
    <property type="component" value="Unassembled WGS sequence"/>
</dbReference>
<name>A0ABW5ATH0_9FLAO</name>
<keyword evidence="17" id="KW-1185">Reference proteome</keyword>
<evidence type="ECO:0000256" key="9">
    <source>
        <dbReference type="ARBA" id="ARBA00022917"/>
    </source>
</evidence>
<dbReference type="Gene3D" id="3.30.930.10">
    <property type="entry name" value="Bira Bifunctional Protein, Domain 2"/>
    <property type="match status" value="1"/>
</dbReference>
<dbReference type="InterPro" id="IPR015866">
    <property type="entry name" value="Ser-tRNA-synth_1_N"/>
</dbReference>
<dbReference type="InterPro" id="IPR006195">
    <property type="entry name" value="aa-tRNA-synth_II"/>
</dbReference>
<comment type="similarity">
    <text evidence="3">Belongs to the class-II aminoacyl-tRNA synthetase family. Type-1 seryl-tRNA synthetase subfamily.</text>
</comment>
<dbReference type="EC" id="6.1.1.11" evidence="4 14"/>
<evidence type="ECO:0000256" key="14">
    <source>
        <dbReference type="NCBIfam" id="TIGR00414"/>
    </source>
</evidence>
<evidence type="ECO:0000256" key="4">
    <source>
        <dbReference type="ARBA" id="ARBA00012840"/>
    </source>
</evidence>
<comment type="pathway">
    <text evidence="2">Aminoacyl-tRNA biosynthesis; selenocysteinyl-tRNA(Sec) biosynthesis; L-seryl-tRNA(Sec) from L-serine and tRNA(Sec): step 1/1.</text>
</comment>
<organism evidence="16 17">
    <name type="scientific">Aquimarina celericrescens</name>
    <dbReference type="NCBI Taxonomy" id="1964542"/>
    <lineage>
        <taxon>Bacteria</taxon>
        <taxon>Pseudomonadati</taxon>
        <taxon>Bacteroidota</taxon>
        <taxon>Flavobacteriia</taxon>
        <taxon>Flavobacteriales</taxon>
        <taxon>Flavobacteriaceae</taxon>
        <taxon>Aquimarina</taxon>
    </lineage>
</organism>
<evidence type="ECO:0000256" key="13">
    <source>
        <dbReference type="ARBA" id="ARBA00048823"/>
    </source>
</evidence>
<dbReference type="Gene3D" id="1.10.287.40">
    <property type="entry name" value="Serine-tRNA synthetase, tRNA binding domain"/>
    <property type="match status" value="1"/>
</dbReference>
<evidence type="ECO:0000313" key="17">
    <source>
        <dbReference type="Proteomes" id="UP001597344"/>
    </source>
</evidence>
<evidence type="ECO:0000256" key="10">
    <source>
        <dbReference type="ARBA" id="ARBA00023146"/>
    </source>
</evidence>
<evidence type="ECO:0000256" key="8">
    <source>
        <dbReference type="ARBA" id="ARBA00022840"/>
    </source>
</evidence>
<dbReference type="PRINTS" id="PR00981">
    <property type="entry name" value="TRNASYNTHSER"/>
</dbReference>
<keyword evidence="6 16" id="KW-0436">Ligase</keyword>
<comment type="catalytic activity">
    <reaction evidence="13">
        <text>tRNA(Ser) + L-serine + ATP = L-seryl-tRNA(Ser) + AMP + diphosphate + H(+)</text>
        <dbReference type="Rhea" id="RHEA:12292"/>
        <dbReference type="Rhea" id="RHEA-COMP:9669"/>
        <dbReference type="Rhea" id="RHEA-COMP:9703"/>
        <dbReference type="ChEBI" id="CHEBI:15378"/>
        <dbReference type="ChEBI" id="CHEBI:30616"/>
        <dbReference type="ChEBI" id="CHEBI:33019"/>
        <dbReference type="ChEBI" id="CHEBI:33384"/>
        <dbReference type="ChEBI" id="CHEBI:78442"/>
        <dbReference type="ChEBI" id="CHEBI:78533"/>
        <dbReference type="ChEBI" id="CHEBI:456215"/>
        <dbReference type="EC" id="6.1.1.11"/>
    </reaction>
</comment>
<comment type="caution">
    <text evidence="16">The sequence shown here is derived from an EMBL/GenBank/DDBJ whole genome shotgun (WGS) entry which is preliminary data.</text>
</comment>
<dbReference type="Pfam" id="PF00587">
    <property type="entry name" value="tRNA-synt_2b"/>
    <property type="match status" value="1"/>
</dbReference>
<dbReference type="InterPro" id="IPR033729">
    <property type="entry name" value="SerRS_core"/>
</dbReference>
<evidence type="ECO:0000313" key="16">
    <source>
        <dbReference type="EMBL" id="MFD2186016.1"/>
    </source>
</evidence>
<dbReference type="InterPro" id="IPR045864">
    <property type="entry name" value="aa-tRNA-synth_II/BPL/LPL"/>
</dbReference>
<keyword evidence="7" id="KW-0547">Nucleotide-binding</keyword>
<dbReference type="PANTHER" id="PTHR43697:SF1">
    <property type="entry name" value="SERINE--TRNA LIGASE"/>
    <property type="match status" value="1"/>
</dbReference>
<dbReference type="InterPro" id="IPR002314">
    <property type="entry name" value="aa-tRNA-synt_IIb"/>
</dbReference>
<gene>
    <name evidence="16" type="primary">serS</name>
    <name evidence="16" type="ORF">ACFSJT_04380</name>
</gene>
<dbReference type="SUPFAM" id="SSF55681">
    <property type="entry name" value="Class II aaRS and biotin synthetases"/>
    <property type="match status" value="1"/>
</dbReference>
<evidence type="ECO:0000256" key="6">
    <source>
        <dbReference type="ARBA" id="ARBA00022598"/>
    </source>
</evidence>
<dbReference type="Pfam" id="PF02403">
    <property type="entry name" value="Seryl_tRNA_N"/>
    <property type="match status" value="1"/>
</dbReference>
<feature type="domain" description="Aminoacyl-transfer RNA synthetases class-II family profile" evidence="15">
    <location>
        <begin position="175"/>
        <end position="415"/>
    </location>
</feature>
<dbReference type="PIRSF" id="PIRSF001529">
    <property type="entry name" value="Ser-tRNA-synth_IIa"/>
    <property type="match status" value="1"/>
</dbReference>
<accession>A0ABW5ATH0</accession>
<dbReference type="RefSeq" id="WP_378319002.1">
    <property type="nucleotide sequence ID" value="NZ_JBHUHY010000003.1"/>
</dbReference>
<dbReference type="CDD" id="cd00770">
    <property type="entry name" value="SerRS_core"/>
    <property type="match status" value="1"/>
</dbReference>
<dbReference type="PROSITE" id="PS50862">
    <property type="entry name" value="AA_TRNA_LIGASE_II"/>
    <property type="match status" value="1"/>
</dbReference>
<evidence type="ECO:0000256" key="11">
    <source>
        <dbReference type="ARBA" id="ARBA00039158"/>
    </source>
</evidence>
<keyword evidence="8" id="KW-0067">ATP-binding</keyword>